<evidence type="ECO:0008006" key="15">
    <source>
        <dbReference type="Google" id="ProtNLM"/>
    </source>
</evidence>
<name>A0A6C0KJ87_9ZZZZ</name>
<feature type="region of interest" description="Disordered" evidence="11">
    <location>
        <begin position="68"/>
        <end position="98"/>
    </location>
</feature>
<keyword evidence="5" id="KW-0808">Transferase</keyword>
<keyword evidence="6" id="KW-0812">Transmembrane</keyword>
<comment type="similarity">
    <text evidence="3">Belongs to the glycosyltransferase 7 family.</text>
</comment>
<feature type="domain" description="Galactosyltransferase C-terminal" evidence="12">
    <location>
        <begin position="263"/>
        <end position="321"/>
    </location>
</feature>
<organism evidence="14">
    <name type="scientific">viral metagenome</name>
    <dbReference type="NCBI Taxonomy" id="1070528"/>
    <lineage>
        <taxon>unclassified sequences</taxon>
        <taxon>metagenomes</taxon>
        <taxon>organismal metagenomes</taxon>
    </lineage>
</organism>
<dbReference type="Gene3D" id="3.90.550.10">
    <property type="entry name" value="Spore Coat Polysaccharide Biosynthesis Protein SpsA, Chain A"/>
    <property type="match status" value="1"/>
</dbReference>
<keyword evidence="9" id="KW-0472">Membrane</keyword>
<keyword evidence="10" id="KW-0325">Glycoprotein</keyword>
<dbReference type="GO" id="GO:0016020">
    <property type="term" value="C:membrane"/>
    <property type="evidence" value="ECO:0007669"/>
    <property type="project" value="UniProtKB-SubCell"/>
</dbReference>
<evidence type="ECO:0000256" key="10">
    <source>
        <dbReference type="ARBA" id="ARBA00023180"/>
    </source>
</evidence>
<dbReference type="EMBL" id="MN740889">
    <property type="protein sequence ID" value="QHU16750.1"/>
    <property type="molecule type" value="Genomic_DNA"/>
</dbReference>
<dbReference type="PANTHER" id="PTHR19300:SF57">
    <property type="entry name" value="BETA-1,4-N-ACETYLGALACTOSAMINYLTRANSFERASE"/>
    <property type="match status" value="1"/>
</dbReference>
<dbReference type="InterPro" id="IPR003859">
    <property type="entry name" value="Galactosyl_T"/>
</dbReference>
<evidence type="ECO:0000256" key="7">
    <source>
        <dbReference type="ARBA" id="ARBA00022968"/>
    </source>
</evidence>
<protein>
    <recommendedName>
        <fullName evidence="15">Galactosyltransferase C-terminal domain-containing protein</fullName>
    </recommendedName>
</protein>
<dbReference type="InterPro" id="IPR029044">
    <property type="entry name" value="Nucleotide-diphossugar_trans"/>
</dbReference>
<evidence type="ECO:0000256" key="9">
    <source>
        <dbReference type="ARBA" id="ARBA00023136"/>
    </source>
</evidence>
<evidence type="ECO:0000256" key="1">
    <source>
        <dbReference type="ARBA" id="ARBA00004606"/>
    </source>
</evidence>
<dbReference type="InterPro" id="IPR027995">
    <property type="entry name" value="Galactosyl_T_N"/>
</dbReference>
<evidence type="ECO:0000256" key="6">
    <source>
        <dbReference type="ARBA" id="ARBA00022692"/>
    </source>
</evidence>
<evidence type="ECO:0000256" key="11">
    <source>
        <dbReference type="SAM" id="MobiDB-lite"/>
    </source>
</evidence>
<evidence type="ECO:0000259" key="12">
    <source>
        <dbReference type="Pfam" id="PF02709"/>
    </source>
</evidence>
<dbReference type="PRINTS" id="PR02050">
    <property type="entry name" value="B14GALTRFASE"/>
</dbReference>
<evidence type="ECO:0000256" key="2">
    <source>
        <dbReference type="ARBA" id="ARBA00004922"/>
    </source>
</evidence>
<feature type="compositionally biased region" description="Low complexity" evidence="11">
    <location>
        <begin position="131"/>
        <end position="141"/>
    </location>
</feature>
<reference evidence="14" key="1">
    <citation type="journal article" date="2020" name="Nature">
        <title>Giant virus diversity and host interactions through global metagenomics.</title>
        <authorList>
            <person name="Schulz F."/>
            <person name="Roux S."/>
            <person name="Paez-Espino D."/>
            <person name="Jungbluth S."/>
            <person name="Walsh D.A."/>
            <person name="Denef V.J."/>
            <person name="McMahon K.D."/>
            <person name="Konstantinidis K.T."/>
            <person name="Eloe-Fadrosh E.A."/>
            <person name="Kyrpides N.C."/>
            <person name="Woyke T."/>
        </authorList>
    </citation>
    <scope>NUCLEOTIDE SEQUENCE</scope>
    <source>
        <strain evidence="14">GVMAG-S-3300012000-53</strain>
    </source>
</reference>
<dbReference type="AlphaFoldDB" id="A0A6C0KJ87"/>
<comment type="pathway">
    <text evidence="2">Protein modification; protein glycosylation.</text>
</comment>
<feature type="domain" description="Galactosyltransferase N-terminal" evidence="13">
    <location>
        <begin position="162"/>
        <end position="250"/>
    </location>
</feature>
<dbReference type="GO" id="GO:0008378">
    <property type="term" value="F:galactosyltransferase activity"/>
    <property type="evidence" value="ECO:0007669"/>
    <property type="project" value="TreeGrafter"/>
</dbReference>
<dbReference type="InterPro" id="IPR027791">
    <property type="entry name" value="Galactosyl_T_C"/>
</dbReference>
<evidence type="ECO:0000256" key="8">
    <source>
        <dbReference type="ARBA" id="ARBA00022989"/>
    </source>
</evidence>
<proteinExistence type="inferred from homology"/>
<evidence type="ECO:0000259" key="13">
    <source>
        <dbReference type="Pfam" id="PF13733"/>
    </source>
</evidence>
<accession>A0A6C0KJ87</accession>
<dbReference type="UniPathway" id="UPA00378"/>
<evidence type="ECO:0000256" key="4">
    <source>
        <dbReference type="ARBA" id="ARBA00022676"/>
    </source>
</evidence>
<feature type="region of interest" description="Disordered" evidence="11">
    <location>
        <begin position="131"/>
        <end position="152"/>
    </location>
</feature>
<dbReference type="PANTHER" id="PTHR19300">
    <property type="entry name" value="BETA-1,4-GALACTOSYLTRANSFERASE"/>
    <property type="match status" value="1"/>
</dbReference>
<dbReference type="Pfam" id="PF13733">
    <property type="entry name" value="Glyco_transf_7N"/>
    <property type="match status" value="1"/>
</dbReference>
<keyword evidence="8" id="KW-1133">Transmembrane helix</keyword>
<sequence>MEEQPCENITIEIENVETVNITIESQEPCEEHVCNCDMTDPTVEHGPLCPGAVKPEITEVPTPVPVEETPVETASEPVEETPVETAPEPVVEETPVETAPVPVVEETPVETAPVPVVEETPVETAPVPVVETTEPQPTQETTAEREGASGGTVGSLDIPDLIFIVPYRDREQQQKFFSQQMKVVLEDIPENKYKIYYIHQNDKREFNRGAMKNIGFLMVKNKYPNDYKNITLVFNDVDTMPYSKNFINYYTTPGTIKHFYGFRYALGGIVSITAGDFEKTGGFPNFWSWGYEDNLLNKRVLKAGLTINRDQFYDIMDKNMFQMKDGLARLVNRGEFDRYLSNTTEGYHTIQGLQYIIDEVNGFVNVNQFNTGVVINQEQNKIHDLRNGNRPFPVMMNKRRMPRMGMNL</sequence>
<keyword evidence="4" id="KW-0328">Glycosyltransferase</keyword>
<dbReference type="Pfam" id="PF02709">
    <property type="entry name" value="Glyco_transf_7C"/>
    <property type="match status" value="1"/>
</dbReference>
<dbReference type="SUPFAM" id="SSF53448">
    <property type="entry name" value="Nucleotide-diphospho-sugar transferases"/>
    <property type="match status" value="1"/>
</dbReference>
<evidence type="ECO:0000256" key="3">
    <source>
        <dbReference type="ARBA" id="ARBA00005735"/>
    </source>
</evidence>
<keyword evidence="7" id="KW-0735">Signal-anchor</keyword>
<evidence type="ECO:0000313" key="14">
    <source>
        <dbReference type="EMBL" id="QHU16750.1"/>
    </source>
</evidence>
<comment type="subcellular location">
    <subcellularLocation>
        <location evidence="1">Membrane</location>
        <topology evidence="1">Single-pass type II membrane protein</topology>
    </subcellularLocation>
</comment>
<evidence type="ECO:0000256" key="5">
    <source>
        <dbReference type="ARBA" id="ARBA00022679"/>
    </source>
</evidence>
<dbReference type="GO" id="GO:0005794">
    <property type="term" value="C:Golgi apparatus"/>
    <property type="evidence" value="ECO:0007669"/>
    <property type="project" value="TreeGrafter"/>
</dbReference>
<dbReference type="GO" id="GO:0005975">
    <property type="term" value="P:carbohydrate metabolic process"/>
    <property type="evidence" value="ECO:0007669"/>
    <property type="project" value="InterPro"/>
</dbReference>